<dbReference type="Gene3D" id="3.60.21.70">
    <property type="entry name" value="PhoD-like phosphatase"/>
    <property type="match status" value="1"/>
</dbReference>
<dbReference type="EMBL" id="LSRX01000345">
    <property type="protein sequence ID" value="OLP99935.1"/>
    <property type="molecule type" value="Genomic_DNA"/>
</dbReference>
<feature type="domain" description="PhoD-like phosphatase metallophosphatase" evidence="1">
    <location>
        <begin position="165"/>
        <end position="450"/>
    </location>
</feature>
<dbReference type="AlphaFoldDB" id="A0A1Q9DXN2"/>
<dbReference type="Proteomes" id="UP000186817">
    <property type="component" value="Unassembled WGS sequence"/>
</dbReference>
<protein>
    <recommendedName>
        <fullName evidence="1">PhoD-like phosphatase metallophosphatase domain-containing protein</fullName>
    </recommendedName>
</protein>
<dbReference type="OMA" id="HEAINRM"/>
<dbReference type="OrthoDB" id="2419400at2759"/>
<evidence type="ECO:0000313" key="2">
    <source>
        <dbReference type="EMBL" id="OLP99935.1"/>
    </source>
</evidence>
<dbReference type="SUPFAM" id="SSF56300">
    <property type="entry name" value="Metallo-dependent phosphatases"/>
    <property type="match status" value="1"/>
</dbReference>
<gene>
    <name evidence="2" type="ORF">AK812_SmicGene17467</name>
</gene>
<proteinExistence type="predicted"/>
<dbReference type="Pfam" id="PF09423">
    <property type="entry name" value="PhoD"/>
    <property type="match status" value="1"/>
</dbReference>
<dbReference type="InterPro" id="IPR038607">
    <property type="entry name" value="PhoD-like_sf"/>
</dbReference>
<dbReference type="InterPro" id="IPR018946">
    <property type="entry name" value="PhoD-like_MPP"/>
</dbReference>
<dbReference type="PANTHER" id="PTHR37031:SF2">
    <property type="entry name" value="PHOD-LIKE PHOSPHATASE METALLOPHOSPHATASE DOMAIN-CONTAINING PROTEIN"/>
    <property type="match status" value="1"/>
</dbReference>
<reference evidence="2 3" key="1">
    <citation type="submission" date="2016-02" db="EMBL/GenBank/DDBJ databases">
        <title>Genome analysis of coral dinoflagellate symbionts highlights evolutionary adaptations to a symbiotic lifestyle.</title>
        <authorList>
            <person name="Aranda M."/>
            <person name="Li Y."/>
            <person name="Liew Y.J."/>
            <person name="Baumgarten S."/>
            <person name="Simakov O."/>
            <person name="Wilson M."/>
            <person name="Piel J."/>
            <person name="Ashoor H."/>
            <person name="Bougouffa S."/>
            <person name="Bajic V.B."/>
            <person name="Ryu T."/>
            <person name="Ravasi T."/>
            <person name="Bayer T."/>
            <person name="Micklem G."/>
            <person name="Kim H."/>
            <person name="Bhak J."/>
            <person name="Lajeunesse T.C."/>
            <person name="Voolstra C.R."/>
        </authorList>
    </citation>
    <scope>NUCLEOTIDE SEQUENCE [LARGE SCALE GENOMIC DNA]</scope>
    <source>
        <strain evidence="2 3">CCMP2467</strain>
    </source>
</reference>
<evidence type="ECO:0000313" key="3">
    <source>
        <dbReference type="Proteomes" id="UP000186817"/>
    </source>
</evidence>
<name>A0A1Q9DXN2_SYMMI</name>
<evidence type="ECO:0000259" key="1">
    <source>
        <dbReference type="Pfam" id="PF09423"/>
    </source>
</evidence>
<sequence length="516" mass="58298">MGNVCVCDANKADRAICLHRPLSDGAAQDQPRVLLGPVVGEVTATTANILLEVDRDMQVVCFATAHGGTGHLVQESLQLFAEDPVVVRLRGLSPLSTYSITWSPNLHFNTQGGSSSTMTMPRKCVVRTLPEDKDFQHLQLIAVSCNRLSENLRGDEVHRESLWSQISKICQSGHCDVLLHLGDQVYTRDNPAWKGEAEALCERAALMTPGDDDRQSLELEAARCLQQAYRQTWTYPPTAVALANTANLMQWSDNDVLNDFNTSDYRTYQPALVQRAMGVYRMYQRQLWDASYGQGDPQSENTPVEEWHFHRLGSVGIFMFDLRGNRINADGTRRCASLLSDKQKKAVEEIFHRPELRCIILCSELPFVWERPEIIRSKANRLGFLKDHWPYNLSELTWLLDLCFEWKAAASKREVLLLGGDLHISVYSVIYDEATGSVIRSVTTSPVANHVSRFYANLEGRISDRYSYRHEPLPESKTFCKIEIALSDVSCDVKAELVSQIAAKQAVPFRRLNTWY</sequence>
<organism evidence="2 3">
    <name type="scientific">Symbiodinium microadriaticum</name>
    <name type="common">Dinoflagellate</name>
    <name type="synonym">Zooxanthella microadriatica</name>
    <dbReference type="NCBI Taxonomy" id="2951"/>
    <lineage>
        <taxon>Eukaryota</taxon>
        <taxon>Sar</taxon>
        <taxon>Alveolata</taxon>
        <taxon>Dinophyceae</taxon>
        <taxon>Suessiales</taxon>
        <taxon>Symbiodiniaceae</taxon>
        <taxon>Symbiodinium</taxon>
    </lineage>
</organism>
<comment type="caution">
    <text evidence="2">The sequence shown here is derived from an EMBL/GenBank/DDBJ whole genome shotgun (WGS) entry which is preliminary data.</text>
</comment>
<dbReference type="PANTHER" id="PTHR37031">
    <property type="entry name" value="METALLOPHOSPHATASE BINDING DOMAIN PROTEIN"/>
    <property type="match status" value="1"/>
</dbReference>
<accession>A0A1Q9DXN2</accession>
<dbReference type="InterPro" id="IPR029052">
    <property type="entry name" value="Metallo-depent_PP-like"/>
</dbReference>
<keyword evidence="3" id="KW-1185">Reference proteome</keyword>